<sequence>MAEEKEYRYDYRELDRFLGEEHDPQLLSEQLDTLMGDLVYVCRNEADFAGELSDHYLRYSEFAIPKPDEKNF</sequence>
<dbReference type="AlphaFoldDB" id="A0A1N7Q3E0"/>
<dbReference type="RefSeq" id="WP_139325573.1">
    <property type="nucleotide sequence ID" value="NZ_FTOP01000027.1"/>
</dbReference>
<proteinExistence type="predicted"/>
<name>A0A1N7Q3E0_9BACT</name>
<reference evidence="2" key="1">
    <citation type="submission" date="2017-01" db="EMBL/GenBank/DDBJ databases">
        <authorList>
            <person name="Varghese N."/>
            <person name="Submissions S."/>
        </authorList>
    </citation>
    <scope>NUCLEOTIDE SEQUENCE [LARGE SCALE GENOMIC DNA]</scope>
    <source>
        <strain evidence="2">DSM 46698</strain>
    </source>
</reference>
<gene>
    <name evidence="1" type="ORF">SAMN05421761_1278</name>
</gene>
<evidence type="ECO:0000313" key="2">
    <source>
        <dbReference type="Proteomes" id="UP000186026"/>
    </source>
</evidence>
<dbReference type="Proteomes" id="UP000186026">
    <property type="component" value="Unassembled WGS sequence"/>
</dbReference>
<protein>
    <submittedName>
        <fullName evidence="1">Uncharacterized protein</fullName>
    </submittedName>
</protein>
<organism evidence="1 2">
    <name type="scientific">Belliella pelovolcani</name>
    <dbReference type="NCBI Taxonomy" id="529505"/>
    <lineage>
        <taxon>Bacteria</taxon>
        <taxon>Pseudomonadati</taxon>
        <taxon>Bacteroidota</taxon>
        <taxon>Cytophagia</taxon>
        <taxon>Cytophagales</taxon>
        <taxon>Cyclobacteriaceae</taxon>
        <taxon>Belliella</taxon>
    </lineage>
</organism>
<keyword evidence="2" id="KW-1185">Reference proteome</keyword>
<dbReference type="EMBL" id="FTOP01000027">
    <property type="protein sequence ID" value="SIT17331.1"/>
    <property type="molecule type" value="Genomic_DNA"/>
</dbReference>
<evidence type="ECO:0000313" key="1">
    <source>
        <dbReference type="EMBL" id="SIT17331.1"/>
    </source>
</evidence>
<accession>A0A1N7Q3E0</accession>
<dbReference type="OrthoDB" id="9776847at2"/>